<dbReference type="Gene3D" id="3.40.50.300">
    <property type="entry name" value="P-loop containing nucleotide triphosphate hydrolases"/>
    <property type="match status" value="1"/>
</dbReference>
<dbReference type="GO" id="GO:0005737">
    <property type="term" value="C:cytoplasm"/>
    <property type="evidence" value="ECO:0007669"/>
    <property type="project" value="TreeGrafter"/>
</dbReference>
<dbReference type="EMBL" id="MFGB01000020">
    <property type="protein sequence ID" value="OGF25799.1"/>
    <property type="molecule type" value="Genomic_DNA"/>
</dbReference>
<dbReference type="SUPFAM" id="SSF52540">
    <property type="entry name" value="P-loop containing nucleoside triphosphate hydrolases"/>
    <property type="match status" value="1"/>
</dbReference>
<evidence type="ECO:0000256" key="2">
    <source>
        <dbReference type="ARBA" id="ARBA00022723"/>
    </source>
</evidence>
<dbReference type="Pfam" id="PF01926">
    <property type="entry name" value="MMR_HSR1"/>
    <property type="match status" value="1"/>
</dbReference>
<dbReference type="InterPro" id="IPR006073">
    <property type="entry name" value="GTP-bd"/>
</dbReference>
<dbReference type="InterPro" id="IPR004095">
    <property type="entry name" value="TGS"/>
</dbReference>
<dbReference type="PROSITE" id="PS51880">
    <property type="entry name" value="TGS"/>
    <property type="match status" value="1"/>
</dbReference>
<keyword evidence="3 6" id="KW-0547">Nucleotide-binding</keyword>
<dbReference type="GO" id="GO:0005524">
    <property type="term" value="F:ATP binding"/>
    <property type="evidence" value="ECO:0007669"/>
    <property type="project" value="UniProtKB-UniRule"/>
</dbReference>
<dbReference type="GO" id="GO:0043023">
    <property type="term" value="F:ribosomal large subunit binding"/>
    <property type="evidence" value="ECO:0007669"/>
    <property type="project" value="UniProtKB-UniRule"/>
</dbReference>
<dbReference type="CDD" id="cd01900">
    <property type="entry name" value="YchF"/>
    <property type="match status" value="1"/>
</dbReference>
<dbReference type="PROSITE" id="PS51710">
    <property type="entry name" value="G_OBG"/>
    <property type="match status" value="1"/>
</dbReference>
<feature type="domain" description="TGS" evidence="8">
    <location>
        <begin position="268"/>
        <end position="351"/>
    </location>
</feature>
<dbReference type="InterPro" id="IPR027417">
    <property type="entry name" value="P-loop_NTPase"/>
</dbReference>
<dbReference type="GO" id="GO:0046872">
    <property type="term" value="F:metal ion binding"/>
    <property type="evidence" value="ECO:0007669"/>
    <property type="project" value="UniProtKB-KW"/>
</dbReference>
<dbReference type="Gene3D" id="3.10.20.30">
    <property type="match status" value="1"/>
</dbReference>
<dbReference type="Gene3D" id="1.10.150.300">
    <property type="entry name" value="TGS-like domain"/>
    <property type="match status" value="1"/>
</dbReference>
<accession>A0A1F5SGK8</accession>
<gene>
    <name evidence="6" type="primary">ychF</name>
    <name evidence="9" type="ORF">A2227_01195</name>
</gene>
<dbReference type="SUPFAM" id="SSF81271">
    <property type="entry name" value="TGS-like"/>
    <property type="match status" value="1"/>
</dbReference>
<dbReference type="InterPro" id="IPR004396">
    <property type="entry name" value="ATPase_YchF/OLA1"/>
</dbReference>
<dbReference type="GO" id="GO:0016887">
    <property type="term" value="F:ATP hydrolysis activity"/>
    <property type="evidence" value="ECO:0007669"/>
    <property type="project" value="UniProtKB-UniRule"/>
</dbReference>
<dbReference type="Pfam" id="PF06071">
    <property type="entry name" value="YchF-GTPase_C"/>
    <property type="match status" value="1"/>
</dbReference>
<dbReference type="CDD" id="cd04867">
    <property type="entry name" value="TGS_YchF_OLA1"/>
    <property type="match status" value="1"/>
</dbReference>
<dbReference type="PRINTS" id="PR00326">
    <property type="entry name" value="GTP1OBG"/>
</dbReference>
<dbReference type="FunFam" id="1.10.150.300:FF:000001">
    <property type="entry name" value="Ribosome-binding ATPase YchF"/>
    <property type="match status" value="1"/>
</dbReference>
<reference evidence="9 10" key="1">
    <citation type="journal article" date="2016" name="Nat. Commun.">
        <title>Thousands of microbial genomes shed light on interconnected biogeochemical processes in an aquifer system.</title>
        <authorList>
            <person name="Anantharaman K."/>
            <person name="Brown C.T."/>
            <person name="Hug L.A."/>
            <person name="Sharon I."/>
            <person name="Castelle C.J."/>
            <person name="Probst A.J."/>
            <person name="Thomas B.C."/>
            <person name="Singh A."/>
            <person name="Wilkins M.J."/>
            <person name="Karaoz U."/>
            <person name="Brodie E.L."/>
            <person name="Williams K.H."/>
            <person name="Hubbard S.S."/>
            <person name="Banfield J.F."/>
        </authorList>
    </citation>
    <scope>NUCLEOTIDE SEQUENCE [LARGE SCALE GENOMIC DNA]</scope>
</reference>
<dbReference type="InterPro" id="IPR031167">
    <property type="entry name" value="G_OBG"/>
</dbReference>
<evidence type="ECO:0000256" key="5">
    <source>
        <dbReference type="ARBA" id="ARBA00022842"/>
    </source>
</evidence>
<sequence length="353" mass="38422">MSLSIGIVGLPNVGKSTLFNALTKKGVEASNYPFCTIDPNVGVVAVPDERLSKIAAVSKPKKIIPAAIEFVDIAGLVKGAHKGEGLGNQFLANVRECDAICEVVRDFADNNIIHVDGGIDPERDHDTISLELIFADMQTVEKRLAKTAKEAKSGAKDAVKLQKLLDKLKTVLDRGEPARALEYDDEEKKMLKGLSLLSLKPVIYILNANDASTENKRDWDGATLTMNIKQEEEIAGLPPEEQAEYIKELGLQKSGLDKLVQASYSLLGLITFFTTGADETRAWTVGSGSKAPQAAGVIHTDFEKGFIRAEVIGWEKFIEAGSESSAREKGWLRTEGKDYIIQDGDICNYLIGK</sequence>
<comment type="function">
    <text evidence="6">ATPase that binds to both the 70S ribosome and the 50S ribosomal subunit in a nucleotide-independent manner.</text>
</comment>
<keyword evidence="5" id="KW-0460">Magnesium</keyword>
<proteinExistence type="inferred from homology"/>
<comment type="cofactor">
    <cofactor evidence="1">
        <name>Mg(2+)</name>
        <dbReference type="ChEBI" id="CHEBI:18420"/>
    </cofactor>
</comment>
<evidence type="ECO:0000256" key="3">
    <source>
        <dbReference type="ARBA" id="ARBA00022741"/>
    </source>
</evidence>
<dbReference type="AlphaFoldDB" id="A0A1F5SGK8"/>
<evidence type="ECO:0000256" key="4">
    <source>
        <dbReference type="ARBA" id="ARBA00022840"/>
    </source>
</evidence>
<dbReference type="PANTHER" id="PTHR23305">
    <property type="entry name" value="OBG GTPASE FAMILY"/>
    <property type="match status" value="1"/>
</dbReference>
<dbReference type="GO" id="GO:0005525">
    <property type="term" value="F:GTP binding"/>
    <property type="evidence" value="ECO:0007669"/>
    <property type="project" value="InterPro"/>
</dbReference>
<dbReference type="InterPro" id="IPR012676">
    <property type="entry name" value="TGS-like"/>
</dbReference>
<organism evidence="9 10">
    <name type="scientific">Candidatus Falkowbacteria bacterium RIFOXYA2_FULL_47_19</name>
    <dbReference type="NCBI Taxonomy" id="1797994"/>
    <lineage>
        <taxon>Bacteria</taxon>
        <taxon>Candidatus Falkowiibacteriota</taxon>
    </lineage>
</organism>
<comment type="caution">
    <text evidence="9">The sequence shown here is derived from an EMBL/GenBank/DDBJ whole genome shotgun (WGS) entry which is preliminary data.</text>
</comment>
<dbReference type="STRING" id="1797994.A2227_01195"/>
<name>A0A1F5SGK8_9BACT</name>
<feature type="domain" description="OBG-type G" evidence="7">
    <location>
        <begin position="3"/>
        <end position="268"/>
    </location>
</feature>
<dbReference type="InterPro" id="IPR013029">
    <property type="entry name" value="YchF_C"/>
</dbReference>
<dbReference type="PIRSF" id="PIRSF006641">
    <property type="entry name" value="CHP00092"/>
    <property type="match status" value="1"/>
</dbReference>
<dbReference type="PANTHER" id="PTHR23305:SF18">
    <property type="entry name" value="OBG-TYPE G DOMAIN-CONTAINING PROTEIN"/>
    <property type="match status" value="1"/>
</dbReference>
<evidence type="ECO:0000313" key="9">
    <source>
        <dbReference type="EMBL" id="OGF25799.1"/>
    </source>
</evidence>
<protein>
    <recommendedName>
        <fullName evidence="6">Ribosome-binding ATPase YchF</fullName>
    </recommendedName>
</protein>
<evidence type="ECO:0000313" key="10">
    <source>
        <dbReference type="Proteomes" id="UP000178367"/>
    </source>
</evidence>
<keyword evidence="4 6" id="KW-0067">ATP-binding</keyword>
<keyword evidence="2" id="KW-0479">Metal-binding</keyword>
<dbReference type="InterPro" id="IPR023192">
    <property type="entry name" value="TGS-like_dom_sf"/>
</dbReference>
<dbReference type="InterPro" id="IPR041706">
    <property type="entry name" value="YchF_N"/>
</dbReference>
<feature type="binding site" evidence="6">
    <location>
        <begin position="12"/>
        <end position="17"/>
    </location>
    <ligand>
        <name>ATP</name>
        <dbReference type="ChEBI" id="CHEBI:30616"/>
    </ligand>
</feature>
<dbReference type="FunFam" id="3.10.20.30:FF:000001">
    <property type="entry name" value="Ribosome-binding ATPase YchF"/>
    <property type="match status" value="1"/>
</dbReference>
<dbReference type="Proteomes" id="UP000178367">
    <property type="component" value="Unassembled WGS sequence"/>
</dbReference>
<evidence type="ECO:0000256" key="6">
    <source>
        <dbReference type="HAMAP-Rule" id="MF_00944"/>
    </source>
</evidence>
<evidence type="ECO:0000259" key="8">
    <source>
        <dbReference type="PROSITE" id="PS51880"/>
    </source>
</evidence>
<dbReference type="HAMAP" id="MF_00944">
    <property type="entry name" value="YchF_OLA1_ATPase"/>
    <property type="match status" value="1"/>
</dbReference>
<evidence type="ECO:0000256" key="1">
    <source>
        <dbReference type="ARBA" id="ARBA00001946"/>
    </source>
</evidence>
<evidence type="ECO:0000259" key="7">
    <source>
        <dbReference type="PROSITE" id="PS51710"/>
    </source>
</evidence>
<dbReference type="NCBIfam" id="TIGR00092">
    <property type="entry name" value="redox-regulated ATPase YchF"/>
    <property type="match status" value="1"/>
</dbReference>
<comment type="similarity">
    <text evidence="6">Belongs to the TRAFAC class OBG-HflX-like GTPase superfamily. OBG GTPase family. YchF/OLA1 subfamily.</text>
</comment>
<dbReference type="InterPro" id="IPR012675">
    <property type="entry name" value="Beta-grasp_dom_sf"/>
</dbReference>